<reference evidence="17 18" key="1">
    <citation type="submission" date="2018-05" db="EMBL/GenBank/DDBJ databases">
        <title>Marinifilum breve JC075T sp. nov., a marine bacterium isolated from Yongle Blue Hole in the South China Sea.</title>
        <authorList>
            <person name="Fu T."/>
        </authorList>
    </citation>
    <scope>NUCLEOTIDE SEQUENCE [LARGE SCALE GENOMIC DNA]</scope>
    <source>
        <strain evidence="17 18">JC075</strain>
    </source>
</reference>
<proteinExistence type="inferred from homology"/>
<comment type="similarity">
    <text evidence="14 16">Belongs to the type III pantothenate kinase family.</text>
</comment>
<evidence type="ECO:0000256" key="4">
    <source>
        <dbReference type="ARBA" id="ARBA00005225"/>
    </source>
</evidence>
<protein>
    <recommendedName>
        <fullName evidence="15 16">Type III pantothenate kinase</fullName>
        <ecNumber evidence="6 16">2.7.1.33</ecNumber>
    </recommendedName>
    <alternativeName>
        <fullName evidence="16">PanK-III</fullName>
    </alternativeName>
    <alternativeName>
        <fullName evidence="16">Pantothenic acid kinase</fullName>
    </alternativeName>
</protein>
<dbReference type="CDD" id="cd24015">
    <property type="entry name" value="ASKHA_NBD_PanK-III"/>
    <property type="match status" value="1"/>
</dbReference>
<keyword evidence="8 16" id="KW-0808">Transferase</keyword>
<dbReference type="Proteomes" id="UP000248079">
    <property type="component" value="Unassembled WGS sequence"/>
</dbReference>
<dbReference type="OrthoDB" id="9804707at2"/>
<dbReference type="GO" id="GO:0015937">
    <property type="term" value="P:coenzyme A biosynthetic process"/>
    <property type="evidence" value="ECO:0007669"/>
    <property type="project" value="UniProtKB-UniRule"/>
</dbReference>
<keyword evidence="12 16" id="KW-0630">Potassium</keyword>
<comment type="subcellular location">
    <subcellularLocation>
        <location evidence="3 16">Cytoplasm</location>
    </subcellularLocation>
</comment>
<dbReference type="Pfam" id="PF03309">
    <property type="entry name" value="Pan_kinase"/>
    <property type="match status" value="1"/>
</dbReference>
<comment type="pathway">
    <text evidence="4 16">Cofactor biosynthesis; coenzyme A biosynthesis; CoA from (R)-pantothenate: step 1/5.</text>
</comment>
<evidence type="ECO:0000256" key="16">
    <source>
        <dbReference type="HAMAP-Rule" id="MF_01274"/>
    </source>
</evidence>
<comment type="catalytic activity">
    <reaction evidence="1 16">
        <text>(R)-pantothenate + ATP = (R)-4'-phosphopantothenate + ADP + H(+)</text>
        <dbReference type="Rhea" id="RHEA:16373"/>
        <dbReference type="ChEBI" id="CHEBI:10986"/>
        <dbReference type="ChEBI" id="CHEBI:15378"/>
        <dbReference type="ChEBI" id="CHEBI:29032"/>
        <dbReference type="ChEBI" id="CHEBI:30616"/>
        <dbReference type="ChEBI" id="CHEBI:456216"/>
        <dbReference type="EC" id="2.7.1.33"/>
    </reaction>
</comment>
<feature type="active site" description="Proton acceptor" evidence="16">
    <location>
        <position position="120"/>
    </location>
</feature>
<feature type="binding site" evidence="16">
    <location>
        <position position="144"/>
    </location>
    <ligand>
        <name>ATP</name>
        <dbReference type="ChEBI" id="CHEBI:30616"/>
    </ligand>
</feature>
<keyword evidence="10 16" id="KW-0418">Kinase</keyword>
<evidence type="ECO:0000256" key="5">
    <source>
        <dbReference type="ARBA" id="ARBA00011738"/>
    </source>
</evidence>
<keyword evidence="11 16" id="KW-0067">ATP-binding</keyword>
<organism evidence="17 18">
    <name type="scientific">Marinifilum breve</name>
    <dbReference type="NCBI Taxonomy" id="2184082"/>
    <lineage>
        <taxon>Bacteria</taxon>
        <taxon>Pseudomonadati</taxon>
        <taxon>Bacteroidota</taxon>
        <taxon>Bacteroidia</taxon>
        <taxon>Marinilabiliales</taxon>
        <taxon>Marinifilaceae</taxon>
    </lineage>
</organism>
<evidence type="ECO:0000256" key="10">
    <source>
        <dbReference type="ARBA" id="ARBA00022777"/>
    </source>
</evidence>
<sequence>MCLKFTNFKRFYKLFIIIHINYFPLNLIIDIGNTKIKASIFLKGEFNTTKASEKVDVEFAKELLSEFPTIEKVIISSVREYPIDLITFLKTKTQHVFFFDSNLPIPVENLYESKKTLGYDRLAACIGAYAMNPNQNTLVIDAGTAITFDFLNKKGQYIGGCISPGLSMRYKALNHFTKKLPLLSVNEDYPLIGKNTNEAITGGVQNGIVFEVDAYINQLKEKYDDLKVILTGGDAPFLYKSIANTSTLEMNVLAIGLNHILEFNILERSNN</sequence>
<keyword evidence="9 16" id="KW-0547">Nucleotide-binding</keyword>
<feature type="binding site" evidence="16">
    <location>
        <position position="196"/>
    </location>
    <ligand>
        <name>substrate</name>
    </ligand>
</feature>
<keyword evidence="18" id="KW-1185">Reference proteome</keyword>
<evidence type="ECO:0000256" key="15">
    <source>
        <dbReference type="ARBA" id="ARBA00040883"/>
    </source>
</evidence>
<evidence type="ECO:0000256" key="2">
    <source>
        <dbReference type="ARBA" id="ARBA00001958"/>
    </source>
</evidence>
<dbReference type="NCBIfam" id="TIGR00671">
    <property type="entry name" value="baf"/>
    <property type="match status" value="1"/>
</dbReference>
<dbReference type="GO" id="GO:0004594">
    <property type="term" value="F:pantothenate kinase activity"/>
    <property type="evidence" value="ECO:0007669"/>
    <property type="project" value="UniProtKB-UniRule"/>
</dbReference>
<dbReference type="HAMAP" id="MF_01274">
    <property type="entry name" value="Pantothen_kinase_3"/>
    <property type="match status" value="1"/>
</dbReference>
<keyword evidence="7 16" id="KW-0963">Cytoplasm</keyword>
<dbReference type="GO" id="GO:0005737">
    <property type="term" value="C:cytoplasm"/>
    <property type="evidence" value="ECO:0007669"/>
    <property type="project" value="UniProtKB-SubCell"/>
</dbReference>
<evidence type="ECO:0000256" key="9">
    <source>
        <dbReference type="ARBA" id="ARBA00022741"/>
    </source>
</evidence>
<dbReference type="GO" id="GO:0005524">
    <property type="term" value="F:ATP binding"/>
    <property type="evidence" value="ECO:0007669"/>
    <property type="project" value="UniProtKB-UniRule"/>
</dbReference>
<comment type="subunit">
    <text evidence="5 16">Homodimer.</text>
</comment>
<feature type="binding site" evidence="16">
    <location>
        <position position="141"/>
    </location>
    <ligand>
        <name>K(+)</name>
        <dbReference type="ChEBI" id="CHEBI:29103"/>
    </ligand>
</feature>
<dbReference type="GO" id="GO:0046872">
    <property type="term" value="F:metal ion binding"/>
    <property type="evidence" value="ECO:0007669"/>
    <property type="project" value="UniProtKB-KW"/>
</dbReference>
<accession>A0A2V3ZUV3</accession>
<dbReference type="PANTHER" id="PTHR34265">
    <property type="entry name" value="TYPE III PANTOTHENATE KINASE"/>
    <property type="match status" value="1"/>
</dbReference>
<evidence type="ECO:0000256" key="12">
    <source>
        <dbReference type="ARBA" id="ARBA00022958"/>
    </source>
</evidence>
<dbReference type="EC" id="2.7.1.33" evidence="6 16"/>
<gene>
    <name evidence="16" type="primary">coaX</name>
    <name evidence="17" type="ORF">DF185_19350</name>
</gene>
<dbReference type="PANTHER" id="PTHR34265:SF1">
    <property type="entry name" value="TYPE III PANTOTHENATE KINASE"/>
    <property type="match status" value="1"/>
</dbReference>
<feature type="binding site" evidence="16">
    <location>
        <begin position="118"/>
        <end position="121"/>
    </location>
    <ligand>
        <name>substrate</name>
    </ligand>
</feature>
<evidence type="ECO:0000256" key="8">
    <source>
        <dbReference type="ARBA" id="ARBA00022679"/>
    </source>
</evidence>
<evidence type="ECO:0000256" key="11">
    <source>
        <dbReference type="ARBA" id="ARBA00022840"/>
    </source>
</evidence>
<comment type="cofactor">
    <cofactor evidence="16">
        <name>NH4(+)</name>
        <dbReference type="ChEBI" id="CHEBI:28938"/>
    </cofactor>
    <cofactor evidence="16">
        <name>K(+)</name>
        <dbReference type="ChEBI" id="CHEBI:29103"/>
    </cofactor>
    <text evidence="16">A monovalent cation. Ammonium or potassium.</text>
</comment>
<keyword evidence="16" id="KW-0479">Metal-binding</keyword>
<evidence type="ECO:0000256" key="7">
    <source>
        <dbReference type="ARBA" id="ARBA00022490"/>
    </source>
</evidence>
<evidence type="ECO:0000256" key="14">
    <source>
        <dbReference type="ARBA" id="ARBA00038036"/>
    </source>
</evidence>
<evidence type="ECO:0000256" key="3">
    <source>
        <dbReference type="ARBA" id="ARBA00004496"/>
    </source>
</evidence>
<evidence type="ECO:0000256" key="6">
    <source>
        <dbReference type="ARBA" id="ARBA00012102"/>
    </source>
</evidence>
<evidence type="ECO:0000256" key="13">
    <source>
        <dbReference type="ARBA" id="ARBA00022993"/>
    </source>
</evidence>
<feature type="binding site" evidence="16">
    <location>
        <begin position="30"/>
        <end position="37"/>
    </location>
    <ligand>
        <name>ATP</name>
        <dbReference type="ChEBI" id="CHEBI:30616"/>
    </ligand>
</feature>
<dbReference type="AlphaFoldDB" id="A0A2V3ZUV3"/>
<dbReference type="UniPathway" id="UPA00241">
    <property type="reaction ID" value="UER00352"/>
</dbReference>
<dbReference type="EMBL" id="QFLI01000011">
    <property type="protein sequence ID" value="PXX96803.1"/>
    <property type="molecule type" value="Genomic_DNA"/>
</dbReference>
<comment type="caution">
    <text evidence="17">The sequence shown here is derived from an EMBL/GenBank/DDBJ whole genome shotgun (WGS) entry which is preliminary data.</text>
</comment>
<comment type="cofactor">
    <cofactor evidence="2">
        <name>K(+)</name>
        <dbReference type="ChEBI" id="CHEBI:29103"/>
    </cofactor>
</comment>
<comment type="function">
    <text evidence="16">Catalyzes the phosphorylation of pantothenate (Pan), the first step in CoA biosynthesis.</text>
</comment>
<dbReference type="Gene3D" id="3.30.420.40">
    <property type="match status" value="2"/>
</dbReference>
<evidence type="ECO:0000313" key="17">
    <source>
        <dbReference type="EMBL" id="PXX96803.1"/>
    </source>
</evidence>
<dbReference type="InterPro" id="IPR004619">
    <property type="entry name" value="Type_III_PanK"/>
</dbReference>
<dbReference type="InterPro" id="IPR043129">
    <property type="entry name" value="ATPase_NBD"/>
</dbReference>
<dbReference type="SUPFAM" id="SSF53067">
    <property type="entry name" value="Actin-like ATPase domain"/>
    <property type="match status" value="2"/>
</dbReference>
<evidence type="ECO:0000313" key="18">
    <source>
        <dbReference type="Proteomes" id="UP000248079"/>
    </source>
</evidence>
<name>A0A2V3ZUV3_9BACT</name>
<feature type="binding site" evidence="16">
    <location>
        <position position="111"/>
    </location>
    <ligand>
        <name>substrate</name>
    </ligand>
</feature>
<evidence type="ECO:0000256" key="1">
    <source>
        <dbReference type="ARBA" id="ARBA00001206"/>
    </source>
</evidence>
<keyword evidence="13 16" id="KW-0173">Coenzyme A biosynthesis</keyword>